<protein>
    <submittedName>
        <fullName evidence="3">Outer membrane biosynthesis protein TonB</fullName>
    </submittedName>
</protein>
<feature type="compositionally biased region" description="Basic and acidic residues" evidence="1">
    <location>
        <begin position="106"/>
        <end position="117"/>
    </location>
</feature>
<sequence length="316" mass="37340">MNRIINSWNENKGKAWIIVLFLILFFPVGLYLMWRYSEWGKKPKWVITAFFILLLIINRGSDEETEKDLAYQTDEVRAENAAEKERLEQEEAEEQVEEEQLEQEEAEKQAEKERLEQEEAEEQAEEEQREQEEAEKQAEEERLEQEEAEKQAEEERLEQEEAEKQAEEERLEQEEAEKQAEEEQELTPEEEIENAIRGTNAKIKDIIITTGTETFVSVTFEGRDNLTLNSVKSGIYRTMSNILFELKELDYNFIDITLMAELPLVDQYGNEELSVVIRGNYDNNTLENINPENKYIVEENIPNLAIEWYEHPTMQE</sequence>
<feature type="transmembrane region" description="Helical" evidence="2">
    <location>
        <begin position="15"/>
        <end position="33"/>
    </location>
</feature>
<gene>
    <name evidence="3" type="ORF">J2Z83_003644</name>
</gene>
<dbReference type="RefSeq" id="WP_209464536.1">
    <property type="nucleotide sequence ID" value="NZ_CP110224.1"/>
</dbReference>
<proteinExistence type="predicted"/>
<feature type="compositionally biased region" description="Basic and acidic residues" evidence="1">
    <location>
        <begin position="74"/>
        <end position="89"/>
    </location>
</feature>
<dbReference type="EMBL" id="JAGGKX010000027">
    <property type="protein sequence ID" value="MBP1971493.1"/>
    <property type="molecule type" value="Genomic_DNA"/>
</dbReference>
<evidence type="ECO:0000313" key="3">
    <source>
        <dbReference type="EMBL" id="MBP1971493.1"/>
    </source>
</evidence>
<feature type="compositionally biased region" description="Acidic residues" evidence="1">
    <location>
        <begin position="182"/>
        <end position="193"/>
    </location>
</feature>
<evidence type="ECO:0000313" key="4">
    <source>
        <dbReference type="Proteomes" id="UP001519345"/>
    </source>
</evidence>
<feature type="compositionally biased region" description="Acidic residues" evidence="1">
    <location>
        <begin position="118"/>
        <end position="133"/>
    </location>
</feature>
<evidence type="ECO:0000256" key="2">
    <source>
        <dbReference type="SAM" id="Phobius"/>
    </source>
</evidence>
<dbReference type="Proteomes" id="UP001519345">
    <property type="component" value="Unassembled WGS sequence"/>
</dbReference>
<keyword evidence="2" id="KW-0472">Membrane</keyword>
<keyword evidence="4" id="KW-1185">Reference proteome</keyword>
<keyword evidence="2" id="KW-1133">Transmembrane helix</keyword>
<name>A0ABS4IKK0_9BACI</name>
<evidence type="ECO:0000256" key="1">
    <source>
        <dbReference type="SAM" id="MobiDB-lite"/>
    </source>
</evidence>
<comment type="caution">
    <text evidence="3">The sequence shown here is derived from an EMBL/GenBank/DDBJ whole genome shotgun (WGS) entry which is preliminary data.</text>
</comment>
<accession>A0ABS4IKK0</accession>
<keyword evidence="2" id="KW-0812">Transmembrane</keyword>
<feature type="compositionally biased region" description="Acidic residues" evidence="1">
    <location>
        <begin position="90"/>
        <end position="105"/>
    </location>
</feature>
<reference evidence="3 4" key="1">
    <citation type="submission" date="2021-03" db="EMBL/GenBank/DDBJ databases">
        <title>Genomic Encyclopedia of Type Strains, Phase IV (KMG-IV): sequencing the most valuable type-strain genomes for metagenomic binning, comparative biology and taxonomic classification.</title>
        <authorList>
            <person name="Goeker M."/>
        </authorList>
    </citation>
    <scope>NUCLEOTIDE SEQUENCE [LARGE SCALE GENOMIC DNA]</scope>
    <source>
        <strain evidence="3 4">DSM 25609</strain>
    </source>
</reference>
<feature type="region of interest" description="Disordered" evidence="1">
    <location>
        <begin position="64"/>
        <end position="193"/>
    </location>
</feature>
<organism evidence="3 4">
    <name type="scientific">Virgibacillus natechei</name>
    <dbReference type="NCBI Taxonomy" id="1216297"/>
    <lineage>
        <taxon>Bacteria</taxon>
        <taxon>Bacillati</taxon>
        <taxon>Bacillota</taxon>
        <taxon>Bacilli</taxon>
        <taxon>Bacillales</taxon>
        <taxon>Bacillaceae</taxon>
        <taxon>Virgibacillus</taxon>
    </lineage>
</organism>